<dbReference type="PANTHER" id="PTHR44590:SF3">
    <property type="entry name" value="CARBOXYLESTERASE TYPE B DOMAIN-CONTAINING PROTEIN"/>
    <property type="match status" value="1"/>
</dbReference>
<organism evidence="2">
    <name type="scientific">Heligmosomoides polygyrus</name>
    <name type="common">Parasitic roundworm</name>
    <dbReference type="NCBI Taxonomy" id="6339"/>
    <lineage>
        <taxon>Eukaryota</taxon>
        <taxon>Metazoa</taxon>
        <taxon>Ecdysozoa</taxon>
        <taxon>Nematoda</taxon>
        <taxon>Chromadorea</taxon>
        <taxon>Rhabditida</taxon>
        <taxon>Rhabditina</taxon>
        <taxon>Rhabditomorpha</taxon>
        <taxon>Strongyloidea</taxon>
        <taxon>Heligmosomidae</taxon>
        <taxon>Heligmosomoides</taxon>
    </lineage>
</organism>
<evidence type="ECO:0000313" key="2">
    <source>
        <dbReference type="EMBL" id="VDP02803.1"/>
    </source>
</evidence>
<keyword evidence="3" id="KW-1185">Reference proteome</keyword>
<evidence type="ECO:0000313" key="4">
    <source>
        <dbReference type="WBParaSite" id="HPBE_0001545101-mRNA-1"/>
    </source>
</evidence>
<dbReference type="Pfam" id="PF00135">
    <property type="entry name" value="COesterase"/>
    <property type="match status" value="1"/>
</dbReference>
<dbReference type="WBParaSite" id="HPBE_0001545101-mRNA-1">
    <property type="protein sequence ID" value="HPBE_0001545101-mRNA-1"/>
    <property type="gene ID" value="HPBE_0001545101"/>
</dbReference>
<protein>
    <submittedName>
        <fullName evidence="4">COesterase domain-containing protein</fullName>
    </submittedName>
</protein>
<sequence length="298" mass="34104">MAGNAECNWSTVNKGKLADSCREFARRRGWDGVDYSESFVHKTFNVPCFRWLACLETSRNLVDFLRRVNVKEFEKRPTIPKSIDVAKIGLNLAPVVGMHPGDFLPKNIEELRKEAPKKNALIGTCQHEGLLFATLSPSHISLKSVDKLLSVIITPENHANFEELRQQARDIYLSGVDLDNKEEVARAYIKASKCRQGKFQLYSDLFVNNGTYNYVTKMSSSLNRVYLYSFEFYNPRSFGILSFRMPFQGDHFYHTVELRGVVIDHSRRLTDSGGSWGSDFRKLPRLLQQVIPLSITVR</sequence>
<dbReference type="OrthoDB" id="5832871at2759"/>
<evidence type="ECO:0000313" key="3">
    <source>
        <dbReference type="Proteomes" id="UP000050761"/>
    </source>
</evidence>
<reference evidence="2 3" key="1">
    <citation type="submission" date="2018-11" db="EMBL/GenBank/DDBJ databases">
        <authorList>
            <consortium name="Pathogen Informatics"/>
        </authorList>
    </citation>
    <scope>NUCLEOTIDE SEQUENCE [LARGE SCALE GENOMIC DNA]</scope>
</reference>
<evidence type="ECO:0000259" key="1">
    <source>
        <dbReference type="Pfam" id="PF00135"/>
    </source>
</evidence>
<dbReference type="SUPFAM" id="SSF53474">
    <property type="entry name" value="alpha/beta-Hydrolases"/>
    <property type="match status" value="1"/>
</dbReference>
<dbReference type="InterPro" id="IPR002018">
    <property type="entry name" value="CarbesteraseB"/>
</dbReference>
<feature type="domain" description="Carboxylesterase type B" evidence="1">
    <location>
        <begin position="1"/>
        <end position="237"/>
    </location>
</feature>
<reference evidence="4" key="2">
    <citation type="submission" date="2019-09" db="UniProtKB">
        <authorList>
            <consortium name="WormBaseParasite"/>
        </authorList>
    </citation>
    <scope>IDENTIFICATION</scope>
</reference>
<dbReference type="EMBL" id="UZAH01028858">
    <property type="protein sequence ID" value="VDP02803.1"/>
    <property type="molecule type" value="Genomic_DNA"/>
</dbReference>
<dbReference type="InterPro" id="IPR029058">
    <property type="entry name" value="AB_hydrolase_fold"/>
</dbReference>
<dbReference type="PANTHER" id="PTHR44590">
    <property type="entry name" value="CARBOXYLIC ESTER HYDROLASE-RELATED"/>
    <property type="match status" value="1"/>
</dbReference>
<dbReference type="AlphaFoldDB" id="A0A3P8E2W4"/>
<dbReference type="Gene3D" id="3.40.50.1820">
    <property type="entry name" value="alpha/beta hydrolase"/>
    <property type="match status" value="1"/>
</dbReference>
<gene>
    <name evidence="2" type="ORF">HPBE_LOCUS15450</name>
</gene>
<dbReference type="Proteomes" id="UP000050761">
    <property type="component" value="Unassembled WGS sequence"/>
</dbReference>
<name>A0A3P8E2W4_HELPZ</name>
<accession>A0A3P8E2W4</accession>
<proteinExistence type="predicted"/>